<protein>
    <recommendedName>
        <fullName evidence="2">ABC-type transport auxiliary lipoprotein component domain-containing protein</fullName>
    </recommendedName>
</protein>
<dbReference type="AlphaFoldDB" id="A0A2V1K551"/>
<organism evidence="3 4">
    <name type="scientific">Corticimicrobacter populi</name>
    <dbReference type="NCBI Taxonomy" id="2175229"/>
    <lineage>
        <taxon>Bacteria</taxon>
        <taxon>Pseudomonadati</taxon>
        <taxon>Pseudomonadota</taxon>
        <taxon>Betaproteobacteria</taxon>
        <taxon>Burkholderiales</taxon>
        <taxon>Alcaligenaceae</taxon>
        <taxon>Corticimicrobacter</taxon>
    </lineage>
</organism>
<dbReference type="Pfam" id="PF03886">
    <property type="entry name" value="ABC_trans_aux"/>
    <property type="match status" value="1"/>
</dbReference>
<dbReference type="Gene3D" id="3.40.50.10610">
    <property type="entry name" value="ABC-type transport auxiliary lipoprotein component"/>
    <property type="match status" value="1"/>
</dbReference>
<evidence type="ECO:0000256" key="1">
    <source>
        <dbReference type="SAM" id="SignalP"/>
    </source>
</evidence>
<feature type="chain" id="PRO_5015933207" description="ABC-type transport auxiliary lipoprotein component domain-containing protein" evidence="1">
    <location>
        <begin position="28"/>
        <end position="208"/>
    </location>
</feature>
<reference evidence="4" key="1">
    <citation type="submission" date="2018-05" db="EMBL/GenBank/DDBJ databases">
        <authorList>
            <person name="Li Y."/>
        </authorList>
    </citation>
    <scope>NUCLEOTIDE SEQUENCE [LARGE SCALE GENOMIC DNA]</scope>
    <source>
        <strain evidence="4">3d-2-2</strain>
    </source>
</reference>
<keyword evidence="4" id="KW-1185">Reference proteome</keyword>
<dbReference type="PROSITE" id="PS51257">
    <property type="entry name" value="PROKAR_LIPOPROTEIN"/>
    <property type="match status" value="1"/>
</dbReference>
<feature type="domain" description="ABC-type transport auxiliary lipoprotein component" evidence="2">
    <location>
        <begin position="28"/>
        <end position="187"/>
    </location>
</feature>
<sequence length="208" mass="22076">MIRSYRLAGWLAAAAVMAGCSSAPVHYYTLLPPESPAPAGQAVAPFLIEVLPVGVPAQLDQQSMVVRQGDSGVAVLDTERWSGPLSDEMRTALSSGLSQRLGVPDIAGLARPGGQPLLRIKVQVRRLDAWPGREAQMEAGWSMGQADDQADSRLVCQGRFRVAAPGSYAELVQAQQRLVADLADRIAQDARLWMASRTGCGSASPAVN</sequence>
<feature type="signal peptide" evidence="1">
    <location>
        <begin position="1"/>
        <end position="27"/>
    </location>
</feature>
<evidence type="ECO:0000313" key="4">
    <source>
        <dbReference type="Proteomes" id="UP000245212"/>
    </source>
</evidence>
<comment type="caution">
    <text evidence="3">The sequence shown here is derived from an EMBL/GenBank/DDBJ whole genome shotgun (WGS) entry which is preliminary data.</text>
</comment>
<dbReference type="SUPFAM" id="SSF159594">
    <property type="entry name" value="XCC0632-like"/>
    <property type="match status" value="1"/>
</dbReference>
<dbReference type="RefSeq" id="WP_109060082.1">
    <property type="nucleotide sequence ID" value="NZ_QETA01000001.1"/>
</dbReference>
<evidence type="ECO:0000313" key="3">
    <source>
        <dbReference type="EMBL" id="PWF24677.1"/>
    </source>
</evidence>
<evidence type="ECO:0000259" key="2">
    <source>
        <dbReference type="Pfam" id="PF03886"/>
    </source>
</evidence>
<accession>A0A2V1K551</accession>
<dbReference type="EMBL" id="QETA01000001">
    <property type="protein sequence ID" value="PWF24677.1"/>
    <property type="molecule type" value="Genomic_DNA"/>
</dbReference>
<proteinExistence type="predicted"/>
<keyword evidence="1" id="KW-0732">Signal</keyword>
<name>A0A2V1K551_9BURK</name>
<gene>
    <name evidence="3" type="ORF">DD235_00300</name>
</gene>
<dbReference type="InterPro" id="IPR005586">
    <property type="entry name" value="ABC_trans_aux"/>
</dbReference>
<dbReference type="Proteomes" id="UP000245212">
    <property type="component" value="Unassembled WGS sequence"/>
</dbReference>